<accession>A0ABN9UC55</accession>
<proteinExistence type="predicted"/>
<feature type="non-terminal residue" evidence="3">
    <location>
        <position position="1"/>
    </location>
</feature>
<evidence type="ECO:0000313" key="3">
    <source>
        <dbReference type="EMBL" id="CAK0856218.1"/>
    </source>
</evidence>
<dbReference type="Proteomes" id="UP001189429">
    <property type="component" value="Unassembled WGS sequence"/>
</dbReference>
<protein>
    <recommendedName>
        <fullName evidence="5">Transmembrane 9 superfamily member</fullName>
    </recommendedName>
</protein>
<feature type="region of interest" description="Disordered" evidence="1">
    <location>
        <begin position="171"/>
        <end position="206"/>
    </location>
</feature>
<gene>
    <name evidence="3" type="ORF">PCOR1329_LOCUS46668</name>
</gene>
<evidence type="ECO:0008006" key="5">
    <source>
        <dbReference type="Google" id="ProtNLM"/>
    </source>
</evidence>
<keyword evidence="2" id="KW-0472">Membrane</keyword>
<feature type="non-terminal residue" evidence="3">
    <location>
        <position position="206"/>
    </location>
</feature>
<reference evidence="3" key="1">
    <citation type="submission" date="2023-10" db="EMBL/GenBank/DDBJ databases">
        <authorList>
            <person name="Chen Y."/>
            <person name="Shah S."/>
            <person name="Dougan E. K."/>
            <person name="Thang M."/>
            <person name="Chan C."/>
        </authorList>
    </citation>
    <scope>NUCLEOTIDE SEQUENCE [LARGE SCALE GENOMIC DNA]</scope>
</reference>
<keyword evidence="4" id="KW-1185">Reference proteome</keyword>
<evidence type="ECO:0000313" key="4">
    <source>
        <dbReference type="Proteomes" id="UP001189429"/>
    </source>
</evidence>
<organism evidence="3 4">
    <name type="scientific">Prorocentrum cordatum</name>
    <dbReference type="NCBI Taxonomy" id="2364126"/>
    <lineage>
        <taxon>Eukaryota</taxon>
        <taxon>Sar</taxon>
        <taxon>Alveolata</taxon>
        <taxon>Dinophyceae</taxon>
        <taxon>Prorocentrales</taxon>
        <taxon>Prorocentraceae</taxon>
        <taxon>Prorocentrum</taxon>
    </lineage>
</organism>
<comment type="caution">
    <text evidence="3">The sequence shown here is derived from an EMBL/GenBank/DDBJ whole genome shotgun (WGS) entry which is preliminary data.</text>
</comment>
<evidence type="ECO:0000256" key="2">
    <source>
        <dbReference type="SAM" id="Phobius"/>
    </source>
</evidence>
<keyword evidence="2" id="KW-1133">Transmembrane helix</keyword>
<evidence type="ECO:0000256" key="1">
    <source>
        <dbReference type="SAM" id="MobiDB-lite"/>
    </source>
</evidence>
<feature type="compositionally biased region" description="Basic and acidic residues" evidence="1">
    <location>
        <begin position="171"/>
        <end position="198"/>
    </location>
</feature>
<name>A0ABN9UC55_9DINO</name>
<keyword evidence="2" id="KW-0812">Transmembrane</keyword>
<dbReference type="EMBL" id="CAUYUJ010015615">
    <property type="protein sequence ID" value="CAK0856218.1"/>
    <property type="molecule type" value="Genomic_DNA"/>
</dbReference>
<feature type="transmembrane region" description="Helical" evidence="2">
    <location>
        <begin position="141"/>
        <end position="163"/>
    </location>
</feature>
<sequence length="206" mass="23576">KPRVHNFDDKRAGTEVQVLKERMTASATGWYWVSSERQFADGFTKLSARQLLADRLRIGTISLKFDEKFQAAKKMTGKDRQEEAKRFATPRPKASTMTAMATMASLTTAASSEVEIYDAKATAVMELEWNMTPQVVIKIPLVTFIKAVLTTIMMIVGILMVCYRTHDKWSEKETRPHHSEPEPEQTTEKTKYKREQKVKTSSIKFH</sequence>